<dbReference type="InterPro" id="IPR038078">
    <property type="entry name" value="PhoU-like_sf"/>
</dbReference>
<evidence type="ECO:0000313" key="2">
    <source>
        <dbReference type="EMBL" id="TWE21189.1"/>
    </source>
</evidence>
<gene>
    <name evidence="2" type="ORF">FB465_6356</name>
</gene>
<dbReference type="RefSeq" id="WP_145795988.1">
    <property type="nucleotide sequence ID" value="NZ_BAAABR010000008.1"/>
</dbReference>
<accession>A0A561EZZ7</accession>
<dbReference type="AlphaFoldDB" id="A0A561EZZ7"/>
<dbReference type="Pfam" id="PF01895">
    <property type="entry name" value="PhoU"/>
    <property type="match status" value="1"/>
</dbReference>
<dbReference type="InterPro" id="IPR026022">
    <property type="entry name" value="PhoU_dom"/>
</dbReference>
<dbReference type="Proteomes" id="UP000318416">
    <property type="component" value="Unassembled WGS sequence"/>
</dbReference>
<organism evidence="2 3">
    <name type="scientific">Kitasatospora atroaurantiaca</name>
    <dbReference type="NCBI Taxonomy" id="285545"/>
    <lineage>
        <taxon>Bacteria</taxon>
        <taxon>Bacillati</taxon>
        <taxon>Actinomycetota</taxon>
        <taxon>Actinomycetes</taxon>
        <taxon>Kitasatosporales</taxon>
        <taxon>Streptomycetaceae</taxon>
        <taxon>Kitasatospora</taxon>
    </lineage>
</organism>
<dbReference type="EMBL" id="VIVR01000001">
    <property type="protein sequence ID" value="TWE21189.1"/>
    <property type="molecule type" value="Genomic_DNA"/>
</dbReference>
<keyword evidence="3" id="KW-1185">Reference proteome</keyword>
<protein>
    <submittedName>
        <fullName evidence="2">PhoU-like phosphate uptake regulator</fullName>
    </submittedName>
</protein>
<reference evidence="2 3" key="1">
    <citation type="submission" date="2019-06" db="EMBL/GenBank/DDBJ databases">
        <title>Sequencing the genomes of 1000 actinobacteria strains.</title>
        <authorList>
            <person name="Klenk H.-P."/>
        </authorList>
    </citation>
    <scope>NUCLEOTIDE SEQUENCE [LARGE SCALE GENOMIC DNA]</scope>
    <source>
        <strain evidence="2 3">DSM 41649</strain>
    </source>
</reference>
<evidence type="ECO:0000259" key="1">
    <source>
        <dbReference type="Pfam" id="PF01895"/>
    </source>
</evidence>
<proteinExistence type="predicted"/>
<evidence type="ECO:0000313" key="3">
    <source>
        <dbReference type="Proteomes" id="UP000318416"/>
    </source>
</evidence>
<dbReference type="SUPFAM" id="SSF109755">
    <property type="entry name" value="PhoU-like"/>
    <property type="match status" value="1"/>
</dbReference>
<feature type="domain" description="PhoU" evidence="1">
    <location>
        <begin position="18"/>
        <end position="103"/>
    </location>
</feature>
<dbReference type="Gene3D" id="1.20.58.220">
    <property type="entry name" value="Phosphate transport system protein phou homolog 2, domain 2"/>
    <property type="match status" value="1"/>
</dbReference>
<comment type="caution">
    <text evidence="2">The sequence shown here is derived from an EMBL/GenBank/DDBJ whole genome shotgun (WGS) entry which is preliminary data.</text>
</comment>
<dbReference type="OrthoDB" id="4350950at2"/>
<sequence length="213" mass="22717">MPKPEDRLPGRMAGPVRLAHTALSRATEALLDPESALDRAMAVGRLVAAERALNELGEAIEDEAAAVFPYRSAAGDARTIVVGLHTGHDLERMAELARQVVDIAGARQPRPLPARLRLPLRGISGIALGMVAKAADLLESGEVEGTADLQGDLYEIGQRRRLLYRELLSAEHPVGAPDTVDATLLSCHYESCADHAVSMTRYAALFAEPAPTG</sequence>
<name>A0A561EZZ7_9ACTN</name>